<gene>
    <name evidence="2" type="ORF">HMPREF1983_00955</name>
</gene>
<dbReference type="Proteomes" id="UP000016637">
    <property type="component" value="Unassembled WGS sequence"/>
</dbReference>
<comment type="caution">
    <text evidence="2">The sequence shown here is derived from an EMBL/GenBank/DDBJ whole genome shotgun (WGS) entry which is preliminary data.</text>
</comment>
<protein>
    <submittedName>
        <fullName evidence="2">Uncharacterized protein</fullName>
    </submittedName>
</protein>
<reference evidence="2 3" key="1">
    <citation type="submission" date="2013-08" db="EMBL/GenBank/DDBJ databases">
        <authorList>
            <person name="Weinstock G."/>
            <person name="Sodergren E."/>
            <person name="Wylie T."/>
            <person name="Fulton L."/>
            <person name="Fulton R."/>
            <person name="Fronick C."/>
            <person name="O'Laughlin M."/>
            <person name="Godfrey J."/>
            <person name="Miner T."/>
            <person name="Herter B."/>
            <person name="Appelbaum E."/>
            <person name="Cordes M."/>
            <person name="Lek S."/>
            <person name="Wollam A."/>
            <person name="Pepin K.H."/>
            <person name="Palsikar V.B."/>
            <person name="Mitreva M."/>
            <person name="Wilson R.K."/>
        </authorList>
    </citation>
    <scope>NUCLEOTIDE SEQUENCE [LARGE SCALE GENOMIC DNA]</scope>
    <source>
        <strain evidence="2 3">ATCC 700627</strain>
    </source>
</reference>
<proteinExistence type="predicted"/>
<keyword evidence="3" id="KW-1185">Reference proteome</keyword>
<keyword evidence="1" id="KW-0472">Membrane</keyword>
<organism evidence="2 3">
    <name type="scientific">Gemella bergeri ATCC 700627</name>
    <dbReference type="NCBI Taxonomy" id="1321820"/>
    <lineage>
        <taxon>Bacteria</taxon>
        <taxon>Bacillati</taxon>
        <taxon>Bacillota</taxon>
        <taxon>Bacilli</taxon>
        <taxon>Bacillales</taxon>
        <taxon>Gemellaceae</taxon>
        <taxon>Gemella</taxon>
    </lineage>
</organism>
<evidence type="ECO:0000313" key="2">
    <source>
        <dbReference type="EMBL" id="ERK57758.1"/>
    </source>
</evidence>
<feature type="transmembrane region" description="Helical" evidence="1">
    <location>
        <begin position="17"/>
        <end position="40"/>
    </location>
</feature>
<dbReference type="EMBL" id="AWVP01000060">
    <property type="protein sequence ID" value="ERK57758.1"/>
    <property type="molecule type" value="Genomic_DNA"/>
</dbReference>
<dbReference type="AlphaFoldDB" id="U2RW10"/>
<keyword evidence="1" id="KW-0812">Transmembrane</keyword>
<feature type="non-terminal residue" evidence="2">
    <location>
        <position position="1"/>
    </location>
</feature>
<evidence type="ECO:0000313" key="3">
    <source>
        <dbReference type="Proteomes" id="UP000016637"/>
    </source>
</evidence>
<dbReference type="PATRIC" id="fig|1321820.3.peg.928"/>
<dbReference type="eggNOG" id="ENOG5033MRV">
    <property type="taxonomic scope" value="Bacteria"/>
</dbReference>
<evidence type="ECO:0000256" key="1">
    <source>
        <dbReference type="SAM" id="Phobius"/>
    </source>
</evidence>
<keyword evidence="1" id="KW-1133">Transmembrane helix</keyword>
<name>U2RW10_9BACL</name>
<dbReference type="HOGENOM" id="CLU_1478076_0_0_9"/>
<accession>U2RW10</accession>
<dbReference type="RefSeq" id="WP_021753611.1">
    <property type="nucleotide sequence ID" value="NZ_KI271873.1"/>
</dbReference>
<sequence>IITSKEVNYMQRTTFDYLVIIIPIAISVISVIISTVNLFLTKKSIYNATKPVVTPYIEIINGLSFQRNLAIKNFGKTPARITNLKFHSELDEFNEKFKMKSVIGSFIAPGQKFSTNISDSFEGDIILTLEYIDSFGKVTTVNETLKTDFPKNLFYSSGAHPTNKPLETAIREAAITLVNNFK</sequence>